<accession>A0AAV2SYP4</accession>
<reference evidence="1" key="1">
    <citation type="submission" date="2024-06" db="EMBL/GenBank/DDBJ databases">
        <authorList>
            <person name="Liu X."/>
            <person name="Lenzi L."/>
            <person name="Haldenby T S."/>
            <person name="Uol C."/>
        </authorList>
    </citation>
    <scope>NUCLEOTIDE SEQUENCE</scope>
</reference>
<comment type="caution">
    <text evidence="1">The sequence shown here is derived from an EMBL/GenBank/DDBJ whole genome shotgun (WGS) entry which is preliminary data.</text>
</comment>
<organism evidence="1 2">
    <name type="scientific">Calicophoron daubneyi</name>
    <name type="common">Rumen fluke</name>
    <name type="synonym">Paramphistomum daubneyi</name>
    <dbReference type="NCBI Taxonomy" id="300641"/>
    <lineage>
        <taxon>Eukaryota</taxon>
        <taxon>Metazoa</taxon>
        <taxon>Spiralia</taxon>
        <taxon>Lophotrochozoa</taxon>
        <taxon>Platyhelminthes</taxon>
        <taxon>Trematoda</taxon>
        <taxon>Digenea</taxon>
        <taxon>Plagiorchiida</taxon>
        <taxon>Pronocephalata</taxon>
        <taxon>Paramphistomoidea</taxon>
        <taxon>Paramphistomidae</taxon>
        <taxon>Calicophoron</taxon>
    </lineage>
</organism>
<evidence type="ECO:0000313" key="2">
    <source>
        <dbReference type="Proteomes" id="UP001497525"/>
    </source>
</evidence>
<protein>
    <submittedName>
        <fullName evidence="1">Uncharacterized protein</fullName>
    </submittedName>
</protein>
<name>A0AAV2SYP4_CALDB</name>
<sequence length="101" mass="11550">MLTQNSFNWHYVTVTLSLPYSFSSQIDLGVSPTLPLARKFSHCCLFCCFSSFSVSNFIYHPIYHSFSPLQTPSFLSHTHHSLSIISAHSEWSCAYEAVDFY</sequence>
<proteinExistence type="predicted"/>
<gene>
    <name evidence="1" type="ORF">CDAUBV1_LOCUS167</name>
</gene>
<dbReference type="EMBL" id="CAXLJL010000001">
    <property type="protein sequence ID" value="CAL5129221.1"/>
    <property type="molecule type" value="Genomic_DNA"/>
</dbReference>
<dbReference type="AlphaFoldDB" id="A0AAV2SYP4"/>
<evidence type="ECO:0000313" key="1">
    <source>
        <dbReference type="EMBL" id="CAL5129221.1"/>
    </source>
</evidence>
<dbReference type="Proteomes" id="UP001497525">
    <property type="component" value="Unassembled WGS sequence"/>
</dbReference>